<feature type="transmembrane region" description="Helical" evidence="1">
    <location>
        <begin position="208"/>
        <end position="229"/>
    </location>
</feature>
<feature type="transmembrane region" description="Helical" evidence="1">
    <location>
        <begin position="87"/>
        <end position="107"/>
    </location>
</feature>
<evidence type="ECO:0000256" key="1">
    <source>
        <dbReference type="SAM" id="Phobius"/>
    </source>
</evidence>
<dbReference type="OrthoDB" id="7698234at2"/>
<feature type="transmembrane region" description="Helical" evidence="1">
    <location>
        <begin position="24"/>
        <end position="45"/>
    </location>
</feature>
<keyword evidence="1" id="KW-1133">Transmembrane helix</keyword>
<reference evidence="2 3" key="1">
    <citation type="journal article" date="2013" name="Antonie Van Leeuwenhoek">
        <title>Paracoccus zhejiangensis sp. nov., isolated from activated sludge in wastewater-treatment system.</title>
        <authorList>
            <person name="Wu Z.G."/>
            <person name="Zhang D.F."/>
            <person name="Liu Y.L."/>
            <person name="Wang F."/>
            <person name="Jiang X."/>
            <person name="Li C."/>
            <person name="Li S.P."/>
            <person name="Hong Q."/>
            <person name="Li W.J."/>
        </authorList>
    </citation>
    <scope>NUCLEOTIDE SEQUENCE [LARGE SCALE GENOMIC DNA]</scope>
    <source>
        <strain evidence="2 3">J6</strain>
    </source>
</reference>
<dbReference type="EMBL" id="CP025430">
    <property type="protein sequence ID" value="AUH63775.1"/>
    <property type="molecule type" value="Genomic_DNA"/>
</dbReference>
<feature type="transmembrane region" description="Helical" evidence="1">
    <location>
        <begin position="113"/>
        <end position="131"/>
    </location>
</feature>
<evidence type="ECO:0000313" key="2">
    <source>
        <dbReference type="EMBL" id="AUH63775.1"/>
    </source>
</evidence>
<protein>
    <submittedName>
        <fullName evidence="2">Low temperature requirement protein A</fullName>
    </submittedName>
</protein>
<dbReference type="AlphaFoldDB" id="A0A2H5EWU2"/>
<accession>A0A2H5EWU2</accession>
<keyword evidence="3" id="KW-1185">Reference proteome</keyword>
<organism evidence="2 3">
    <name type="scientific">Paracoccus zhejiangensis</name>
    <dbReference type="NCBI Taxonomy" id="1077935"/>
    <lineage>
        <taxon>Bacteria</taxon>
        <taxon>Pseudomonadati</taxon>
        <taxon>Pseudomonadota</taxon>
        <taxon>Alphaproteobacteria</taxon>
        <taxon>Rhodobacterales</taxon>
        <taxon>Paracoccaceae</taxon>
        <taxon>Paracoccus</taxon>
    </lineage>
</organism>
<dbReference type="PANTHER" id="PTHR36840">
    <property type="entry name" value="BLL5714 PROTEIN"/>
    <property type="match status" value="1"/>
</dbReference>
<dbReference type="PANTHER" id="PTHR36840:SF1">
    <property type="entry name" value="BLL5714 PROTEIN"/>
    <property type="match status" value="1"/>
</dbReference>
<feature type="transmembrane region" description="Helical" evidence="1">
    <location>
        <begin position="169"/>
        <end position="188"/>
    </location>
</feature>
<dbReference type="RefSeq" id="WP_101751816.1">
    <property type="nucleotide sequence ID" value="NZ_CP025430.1"/>
</dbReference>
<gene>
    <name evidence="2" type="ORF">CX676_06060</name>
</gene>
<dbReference type="InterPro" id="IPR010640">
    <property type="entry name" value="Low_temperature_requirement_A"/>
</dbReference>
<feature type="transmembrane region" description="Helical" evidence="1">
    <location>
        <begin position="309"/>
        <end position="327"/>
    </location>
</feature>
<dbReference type="Proteomes" id="UP000234530">
    <property type="component" value="Chromosome"/>
</dbReference>
<proteinExistence type="predicted"/>
<dbReference type="KEGG" id="pzh:CX676_06060"/>
<feature type="transmembrane region" description="Helical" evidence="1">
    <location>
        <begin position="143"/>
        <end position="163"/>
    </location>
</feature>
<feature type="transmembrane region" description="Helical" evidence="1">
    <location>
        <begin position="339"/>
        <end position="371"/>
    </location>
</feature>
<feature type="transmembrane region" description="Helical" evidence="1">
    <location>
        <begin position="235"/>
        <end position="257"/>
    </location>
</feature>
<dbReference type="Pfam" id="PF06772">
    <property type="entry name" value="LtrA"/>
    <property type="match status" value="1"/>
</dbReference>
<keyword evidence="1" id="KW-0472">Membrane</keyword>
<feature type="transmembrane region" description="Helical" evidence="1">
    <location>
        <begin position="269"/>
        <end position="289"/>
    </location>
</feature>
<sequence length="397" mass="43619">MVHLPALPARNPAQHHRAATQLELFFDLVFVIAIASVTAALHHGISEGHGVEVLPRFLFLFISIWWSWMNFTWFASAFDNDGPLYRLLTMTIMVGALIFAGGASHIFETLDMQWGVLGWCIMRVAMALLWLRASSNPAYRTTCRRFAAGILIAQLGWILVYLLCAPGSTAFFIGAALVFLIEFSVPVFAERAGATPFHRHHIIERYGLLTIISMGEIMLAISIGFSMMYGEHGLIWPGVVALGGAVMVLAIFWLYFTEEDHLPRADTKTAFIWGYSHVFIFGSIAVMGAGVAAELDLASHHSKATPAELAMWLGLPLAVFLLALWVARDRHFHHGIRSLALSVMAGVSVAGAFLDLPTWGFALIAVAAVLWRCPLREPAPDAGTVLEHGQPASDHRH</sequence>
<keyword evidence="1" id="KW-0812">Transmembrane</keyword>
<evidence type="ECO:0000313" key="3">
    <source>
        <dbReference type="Proteomes" id="UP000234530"/>
    </source>
</evidence>
<feature type="transmembrane region" description="Helical" evidence="1">
    <location>
        <begin position="57"/>
        <end position="75"/>
    </location>
</feature>
<name>A0A2H5EWU2_9RHOB</name>